<evidence type="ECO:0000313" key="2">
    <source>
        <dbReference type="Proteomes" id="UP000008963"/>
    </source>
</evidence>
<dbReference type="OrthoDB" id="9770965at2"/>
<dbReference type="KEGG" id="bmx:BMS_3349"/>
<dbReference type="SUPFAM" id="SSF52151">
    <property type="entry name" value="FabD/lysophospholipase-like"/>
    <property type="match status" value="1"/>
</dbReference>
<organism evidence="1 2">
    <name type="scientific">Halobacteriovorax marinus (strain ATCC BAA-682 / DSM 15412 / SJ)</name>
    <name type="common">Bacteriovorax marinus</name>
    <dbReference type="NCBI Taxonomy" id="862908"/>
    <lineage>
        <taxon>Bacteria</taxon>
        <taxon>Pseudomonadati</taxon>
        <taxon>Bdellovibrionota</taxon>
        <taxon>Bacteriovoracia</taxon>
        <taxon>Bacteriovoracales</taxon>
        <taxon>Halobacteriovoraceae</taxon>
        <taxon>Halobacteriovorax</taxon>
    </lineage>
</organism>
<dbReference type="AlphaFoldDB" id="E1X122"/>
<dbReference type="PROSITE" id="PS51257">
    <property type="entry name" value="PROKAR_LIPOPROTEIN"/>
    <property type="match status" value="1"/>
</dbReference>
<reference evidence="2" key="1">
    <citation type="journal article" date="2013" name="ISME J.">
        <title>A small predatory core genome in the divergent marine Bacteriovorax marinus SJ and the terrestrial Bdellovibrio bacteriovorus.</title>
        <authorList>
            <person name="Crossman L.C."/>
            <person name="Chen H."/>
            <person name="Cerdeno-Tarraga A.M."/>
            <person name="Brooks K."/>
            <person name="Quail M.A."/>
            <person name="Pineiro S.A."/>
            <person name="Hobley L."/>
            <person name="Sockett R.E."/>
            <person name="Bentley S.D."/>
            <person name="Parkhill J."/>
            <person name="Williams H.N."/>
            <person name="Stine O.C."/>
        </authorList>
    </citation>
    <scope>NUCLEOTIDE SEQUENCE [LARGE SCALE GENOMIC DNA]</scope>
    <source>
        <strain evidence="2">ATCC BAA-682 / DSM 15412 / SJ</strain>
    </source>
</reference>
<gene>
    <name evidence="1" type="ordered locus">BMS_3349</name>
</gene>
<sequence>MKFVLSFLFLILVVSCSSTKEYRYSSVYEGVDVERVEEKEIPLIENKTTTQSYGPVLGEESDYVNNQSKKVKALFLYPGAMNSITYLKFVDNLQKYKVEPAVYSGAGFGAVMASFLAKGFSTDHIEWKFFSLLDKIKGLEYYSSEWREVVYKFLKDEFGEDRLEGLKKALILPIYDKKLRKVRYLTRGSLYNVLVVNLEIDNTSSDQYQSPMIEGSLSIGDLTLKGVDEVAVLNILGNSLNFYKTNHYLIGLYGKLIGSVNQQSAIESKGITWFNLKRNNSELDRIVDLQELQQTTYNKNEDIVKKLREFFKKE</sequence>
<dbReference type="STRING" id="862908.BMS_3349"/>
<protein>
    <submittedName>
        <fullName evidence="1">Exported protein</fullName>
    </submittedName>
</protein>
<accession>E1X122</accession>
<evidence type="ECO:0000313" key="1">
    <source>
        <dbReference type="EMBL" id="CBW28092.1"/>
    </source>
</evidence>
<dbReference type="PATRIC" id="fig|862908.3.peg.3202"/>
<dbReference type="EMBL" id="FQ312005">
    <property type="protein sequence ID" value="CBW28092.1"/>
    <property type="molecule type" value="Genomic_DNA"/>
</dbReference>
<dbReference type="RefSeq" id="WP_014245861.1">
    <property type="nucleotide sequence ID" value="NC_016620.1"/>
</dbReference>
<dbReference type="InterPro" id="IPR016035">
    <property type="entry name" value="Acyl_Trfase/lysoPLipase"/>
</dbReference>
<keyword evidence="2" id="KW-1185">Reference proteome</keyword>
<proteinExistence type="predicted"/>
<dbReference type="HOGENOM" id="CLU_885003_0_0_7"/>
<name>E1X122_HALMS</name>
<dbReference type="Proteomes" id="UP000008963">
    <property type="component" value="Chromosome"/>
</dbReference>